<accession>A0A0J1GVK9</accession>
<dbReference type="Gene3D" id="6.20.50.90">
    <property type="match status" value="1"/>
</dbReference>
<dbReference type="STRING" id="1195763.ABT56_19410"/>
<dbReference type="InterPro" id="IPR013783">
    <property type="entry name" value="Ig-like_fold"/>
</dbReference>
<dbReference type="InterPro" id="IPR011049">
    <property type="entry name" value="Serralysin-like_metalloprot_C"/>
</dbReference>
<protein>
    <recommendedName>
        <fullName evidence="1">Bacterial Ig-like domain-containing protein</fullName>
    </recommendedName>
</protein>
<feature type="non-terminal residue" evidence="2">
    <location>
        <position position="1"/>
    </location>
</feature>
<dbReference type="NCBIfam" id="TIGR03661">
    <property type="entry name" value="T1SS_VCA0849"/>
    <property type="match status" value="1"/>
</dbReference>
<comment type="caution">
    <text evidence="2">The sequence shown here is derived from an EMBL/GenBank/DDBJ whole genome shotgun (WGS) entry which is preliminary data.</text>
</comment>
<dbReference type="PATRIC" id="fig|1195763.3.peg.4153"/>
<feature type="domain" description="Bacterial Ig-like" evidence="1">
    <location>
        <begin position="1060"/>
        <end position="1162"/>
    </location>
</feature>
<dbReference type="OrthoDB" id="5649378at2"/>
<feature type="domain" description="Bacterial Ig-like" evidence="1">
    <location>
        <begin position="1164"/>
        <end position="1284"/>
    </location>
</feature>
<dbReference type="Gene3D" id="3.30.420.430">
    <property type="match status" value="1"/>
</dbReference>
<reference evidence="2 3" key="1">
    <citation type="submission" date="2015-05" db="EMBL/GenBank/DDBJ databases">
        <title>Photobacterium galathea sp. nov.</title>
        <authorList>
            <person name="Machado H."/>
            <person name="Gram L."/>
        </authorList>
    </citation>
    <scope>NUCLEOTIDE SEQUENCE [LARGE SCALE GENOMIC DNA]</scope>
    <source>
        <strain evidence="2 3">CGMCC 1.12159</strain>
    </source>
</reference>
<evidence type="ECO:0000313" key="2">
    <source>
        <dbReference type="EMBL" id="KLV03474.1"/>
    </source>
</evidence>
<dbReference type="Gene3D" id="2.60.40.10">
    <property type="entry name" value="Immunoglobulins"/>
    <property type="match status" value="1"/>
</dbReference>
<organism evidence="2 3">
    <name type="scientific">Photobacterium aquae</name>
    <dbReference type="NCBI Taxonomy" id="1195763"/>
    <lineage>
        <taxon>Bacteria</taxon>
        <taxon>Pseudomonadati</taxon>
        <taxon>Pseudomonadota</taxon>
        <taxon>Gammaproteobacteria</taxon>
        <taxon>Vibrionales</taxon>
        <taxon>Vibrionaceae</taxon>
        <taxon>Photobacterium</taxon>
    </lineage>
</organism>
<name>A0A0J1GVK9_9GAMM</name>
<gene>
    <name evidence="2" type="ORF">ABT56_19410</name>
</gene>
<evidence type="ECO:0000259" key="1">
    <source>
        <dbReference type="Pfam" id="PF19077"/>
    </source>
</evidence>
<evidence type="ECO:0000313" key="3">
    <source>
        <dbReference type="Proteomes" id="UP000036097"/>
    </source>
</evidence>
<sequence length="1625" mass="166663">VELGADGTVTAKITLDATTAEGDRIIITDTSGNVLVDREVTAADLTNGIWVEGSVVGDKVEVTAQVIDKVGNPSPEASDSALVDTGDAPAPSVELLGDSNSDGIYNSAELGADGTVTAKITLDATTAEGDRIIITDTNGNVLVDREVTAADLANGIHVEGSVVGDKVEVTAQVIDKVGNPSPEVSDSALVDTGAAPTPSVELLGDSNSDGIYNSAELGADGTVTAKVTLASGTVEGDRIIITDINGNVLVDREVTADDLTNGILVEGSVVGDKVEVTAQVIDKVGNPSPEASDSALVDTGAAPAPSVELLGDSNSDGIYNSAELGADGTVTAKVMLASGTVEGDRIIIIDTNGNVLVDREVTADDLTNGILVEGSVVGDKVEVTAQVIDKVGNPSPEASDSALVDTGATPAPSVELLGDSNNDGIYNSAELGADGTVTAKVTLASGTVEGDRIIITDTNGNVLVDREVTADDLTNGILVEGSVVGDKVEVTAQVIDKVGNPSPEASDSALVDTGAAPAPSVELLGDSNSDGIYNSAELGADGTVTAKVTLASGTVEGDRIIITDTNGNVLVDREVTADDLTNGILVEGSVVGDKVEVTAQVIDKVGNPSPEVSDSALVDTGAAPAPSVELLGDSNNDGIYNSAELGADGTVTAKITLDATTAEGDRIIITDTNGNVLVDREVTATDLTNGILVEGSVVGDKVEVTAQVIDKVGNPSPEASDSALVDAGAAPAPSVELLGDSNSDGIYNSAELGADGTVTAKVTLDATTAEGDRLIITDTNGNVLVDREVTAADLANGIYVEGSVVGDKVEVTAQVIDKVGNPSPEASDSALVDAGAAPAPSVELLGDSNNDGIYNSAELGTDGTVTAKITLDASTAEGDRIIITDINGNVLVDREVTADDLTNGILVEGSVVGDKVEVTAQVIDKVGNPSPEVSDSALVDTGAAPAPSVELLGDTNADGIYNINEMSAGYESTVTAKVTLNADTAVDDRIIVKDTDGTILVDRLVTLDDLNNGIFVEVSLGSIEVNGQQEPGVEVSAEVIDKVGNGSGEVVDSSKVDIWLSKPLIDLQDASDSGTNGSDNLTNVKQPVFDIGQIDADADATIQLMVKGPNGQWSAVGTEIVLLDDGTYQPNEPLPDGEYRVDVGVTDLAGNTTSNQLEFEVDATISTPTADLMAASDSGGSDSDNITNITKPVFAIGAIDSDVEEISIVLTSQTDGSQITAKAVYVNGQWLVDGGIELVNDEWRYRPESPLVDGDYQLAVIVTDTAGNTAQLDLNNLLEVTIDTHSSGNDVSARVDENTLVTGDVVGSVLSGTETDIVAVGFYHNNQLNTLTEDGYFAIDSQGKITVTQVGIDAGVNDYETWITMTNPDGTSMTDGYTIKTKDEAGNIKVVEFDYFVDDVAEPVMAEGRGGDDNLYVVNSEMTYAFGATFDDQGMPIAPGIKNPEAYDPTLGAVINGADGNDHIIGGAGNDVIMGGVNGQQNGGGAGKADGRHYGDVLEGREGQDIFRWLSGDGIELQHESQSITANDSVAVDIITDFEFGHIDINTEADILDLSGLLVGENESNLDQYLSATVDGNDVILHVDTDGLGGRGVTQQIILEGDANRVDVNTLIDDLLIQGQLTIDK</sequence>
<proteinExistence type="predicted"/>
<dbReference type="RefSeq" id="WP_047880567.1">
    <property type="nucleotide sequence ID" value="NZ_LDOT01000033.1"/>
</dbReference>
<dbReference type="Pfam" id="PF19077">
    <property type="entry name" value="Big_13"/>
    <property type="match status" value="2"/>
</dbReference>
<dbReference type="InterPro" id="IPR019960">
    <property type="entry name" value="T1SS_VCA0849"/>
</dbReference>
<keyword evidence="3" id="KW-1185">Reference proteome</keyword>
<dbReference type="SUPFAM" id="SSF51120">
    <property type="entry name" value="beta-Roll"/>
    <property type="match status" value="1"/>
</dbReference>
<dbReference type="Proteomes" id="UP000036097">
    <property type="component" value="Unassembled WGS sequence"/>
</dbReference>
<dbReference type="EMBL" id="LDOT01000033">
    <property type="protein sequence ID" value="KLV03474.1"/>
    <property type="molecule type" value="Genomic_DNA"/>
</dbReference>
<dbReference type="InterPro" id="IPR044016">
    <property type="entry name" value="Big_13"/>
</dbReference>